<dbReference type="Proteomes" id="UP001595765">
    <property type="component" value="Unassembled WGS sequence"/>
</dbReference>
<sequence length="134" mass="15124">MTAGPLTLVDAEDEGDLLAGGVHPELSRWMSEGLRAIGEYAATEPFQRMYREMSAMSMEDKAHFVRTVLLNPEELDRRGLTPPEGIRIQRSEFGDQRPTVFCVSQALPEGALWKRITITYDHGDSFPVQEDDNR</sequence>
<comment type="caution">
    <text evidence="1">The sequence shown here is derived from an EMBL/GenBank/DDBJ whole genome shotgun (WGS) entry which is preliminary data.</text>
</comment>
<reference evidence="2" key="1">
    <citation type="journal article" date="2019" name="Int. J. Syst. Evol. Microbiol.">
        <title>The Global Catalogue of Microorganisms (GCM) 10K type strain sequencing project: providing services to taxonomists for standard genome sequencing and annotation.</title>
        <authorList>
            <consortium name="The Broad Institute Genomics Platform"/>
            <consortium name="The Broad Institute Genome Sequencing Center for Infectious Disease"/>
            <person name="Wu L."/>
            <person name="Ma J."/>
        </authorList>
    </citation>
    <scope>NUCLEOTIDE SEQUENCE [LARGE SCALE GENOMIC DNA]</scope>
    <source>
        <strain evidence="2">CGMCC 4.7237</strain>
    </source>
</reference>
<dbReference type="RefSeq" id="WP_386428255.1">
    <property type="nucleotide sequence ID" value="NZ_JBHSBB010000008.1"/>
</dbReference>
<protein>
    <recommendedName>
        <fullName evidence="3">UbiC transcription regulator-associated domain-containing protein</fullName>
    </recommendedName>
</protein>
<organism evidence="1 2">
    <name type="scientific">Streptomyces polygonati</name>
    <dbReference type="NCBI Taxonomy" id="1617087"/>
    <lineage>
        <taxon>Bacteria</taxon>
        <taxon>Bacillati</taxon>
        <taxon>Actinomycetota</taxon>
        <taxon>Actinomycetes</taxon>
        <taxon>Kitasatosporales</taxon>
        <taxon>Streptomycetaceae</taxon>
        <taxon>Streptomyces</taxon>
    </lineage>
</organism>
<evidence type="ECO:0000313" key="1">
    <source>
        <dbReference type="EMBL" id="MFC4031849.1"/>
    </source>
</evidence>
<name>A0ABV8HIR1_9ACTN</name>
<dbReference type="EMBL" id="JBHSBB010000008">
    <property type="protein sequence ID" value="MFC4031849.1"/>
    <property type="molecule type" value="Genomic_DNA"/>
</dbReference>
<evidence type="ECO:0008006" key="3">
    <source>
        <dbReference type="Google" id="ProtNLM"/>
    </source>
</evidence>
<gene>
    <name evidence="1" type="ORF">ACFO3J_10195</name>
</gene>
<evidence type="ECO:0000313" key="2">
    <source>
        <dbReference type="Proteomes" id="UP001595765"/>
    </source>
</evidence>
<proteinExistence type="predicted"/>
<accession>A0ABV8HIR1</accession>
<keyword evidence="2" id="KW-1185">Reference proteome</keyword>